<evidence type="ECO:0000259" key="7">
    <source>
        <dbReference type="Pfam" id="PF13396"/>
    </source>
</evidence>
<dbReference type="RefSeq" id="WP_108960714.1">
    <property type="nucleotide sequence ID" value="NZ_BFAZ01000009.1"/>
</dbReference>
<keyword evidence="5 6" id="KW-0472">Membrane</keyword>
<dbReference type="InterPro" id="IPR027379">
    <property type="entry name" value="CLS_N"/>
</dbReference>
<dbReference type="EMBL" id="BFAZ01000009">
    <property type="protein sequence ID" value="GBF43852.1"/>
    <property type="molecule type" value="Genomic_DNA"/>
</dbReference>
<evidence type="ECO:0000256" key="1">
    <source>
        <dbReference type="ARBA" id="ARBA00004651"/>
    </source>
</evidence>
<keyword evidence="9" id="KW-1185">Reference proteome</keyword>
<dbReference type="AlphaFoldDB" id="A0A2P2DGU6"/>
<name>A0A2P2DGU6_9LEPT</name>
<evidence type="ECO:0000256" key="2">
    <source>
        <dbReference type="ARBA" id="ARBA00022475"/>
    </source>
</evidence>
<accession>A0A2P2DGU6</accession>
<sequence length="103" mass="11628">METNFANPGFWTYFIGSYAYYLPFVLTMVWAPLALFGLSKQKDMTTIKQMIWSLVILVVPVIGPALYLLFIDTEYEKKFKQIAVGGGLAVFAIVWALSLVSHI</sequence>
<feature type="domain" description="Cardiolipin synthase N-terminal" evidence="7">
    <location>
        <begin position="34"/>
        <end position="70"/>
    </location>
</feature>
<evidence type="ECO:0000313" key="8">
    <source>
        <dbReference type="EMBL" id="GBF43852.1"/>
    </source>
</evidence>
<organism evidence="8 9">
    <name type="scientific">Leptospira ellinghausenii</name>
    <dbReference type="NCBI Taxonomy" id="1917822"/>
    <lineage>
        <taxon>Bacteria</taxon>
        <taxon>Pseudomonadati</taxon>
        <taxon>Spirochaetota</taxon>
        <taxon>Spirochaetia</taxon>
        <taxon>Leptospirales</taxon>
        <taxon>Leptospiraceae</taxon>
        <taxon>Leptospira</taxon>
    </lineage>
</organism>
<dbReference type="Proteomes" id="UP000245206">
    <property type="component" value="Unassembled WGS sequence"/>
</dbReference>
<gene>
    <name evidence="8" type="ORF">LPTSP2_31550</name>
</gene>
<keyword evidence="3 6" id="KW-0812">Transmembrane</keyword>
<evidence type="ECO:0000256" key="4">
    <source>
        <dbReference type="ARBA" id="ARBA00022989"/>
    </source>
</evidence>
<feature type="transmembrane region" description="Helical" evidence="6">
    <location>
        <begin position="50"/>
        <end position="70"/>
    </location>
</feature>
<reference evidence="9" key="1">
    <citation type="journal article" date="2019" name="Microbiol. Immunol.">
        <title>Molecular and phenotypic characterization of Leptospira johnsonii sp. nov., Leptospira ellinghausenii sp. nov. and Leptospira ryugenii sp. nov. isolated from soil and water in Japan.</title>
        <authorList>
            <person name="Masuzawa T."/>
            <person name="Saito M."/>
            <person name="Nakao R."/>
            <person name="Nikaido Y."/>
            <person name="Matsumoto M."/>
            <person name="Ogawa M."/>
            <person name="Yokoyama M."/>
            <person name="Hidaka Y."/>
            <person name="Tomita J."/>
            <person name="Sakakibara K."/>
            <person name="Suzuki K."/>
            <person name="Yasuda S."/>
            <person name="Sato H."/>
            <person name="Yamaguchi M."/>
            <person name="Yoshida S.I."/>
            <person name="Koizumi N."/>
            <person name="Kawamura Y."/>
        </authorList>
    </citation>
    <scope>NUCLEOTIDE SEQUENCE [LARGE SCALE GENOMIC DNA]</scope>
    <source>
        <strain evidence="9">E18</strain>
    </source>
</reference>
<dbReference type="OrthoDB" id="330636at2"/>
<feature type="transmembrane region" description="Helical" evidence="6">
    <location>
        <begin position="20"/>
        <end position="38"/>
    </location>
</feature>
<proteinExistence type="predicted"/>
<keyword evidence="2" id="KW-1003">Cell membrane</keyword>
<dbReference type="Pfam" id="PF13396">
    <property type="entry name" value="PLDc_N"/>
    <property type="match status" value="1"/>
</dbReference>
<comment type="subcellular location">
    <subcellularLocation>
        <location evidence="1">Cell membrane</location>
        <topology evidence="1">Multi-pass membrane protein</topology>
    </subcellularLocation>
</comment>
<dbReference type="GO" id="GO:0005886">
    <property type="term" value="C:plasma membrane"/>
    <property type="evidence" value="ECO:0007669"/>
    <property type="project" value="UniProtKB-SubCell"/>
</dbReference>
<evidence type="ECO:0000313" key="9">
    <source>
        <dbReference type="Proteomes" id="UP000245206"/>
    </source>
</evidence>
<evidence type="ECO:0000256" key="3">
    <source>
        <dbReference type="ARBA" id="ARBA00022692"/>
    </source>
</evidence>
<feature type="transmembrane region" description="Helical" evidence="6">
    <location>
        <begin position="82"/>
        <end position="100"/>
    </location>
</feature>
<comment type="caution">
    <text evidence="8">The sequence shown here is derived from an EMBL/GenBank/DDBJ whole genome shotgun (WGS) entry which is preliminary data.</text>
</comment>
<keyword evidence="4 6" id="KW-1133">Transmembrane helix</keyword>
<evidence type="ECO:0000256" key="6">
    <source>
        <dbReference type="SAM" id="Phobius"/>
    </source>
</evidence>
<protein>
    <submittedName>
        <fullName evidence="8">Phospholipase D-nuclease N-terminal domain protein</fullName>
    </submittedName>
</protein>
<evidence type="ECO:0000256" key="5">
    <source>
        <dbReference type="ARBA" id="ARBA00023136"/>
    </source>
</evidence>